<sequence length="715" mass="72422">MEHDIAIHQIRGDQRPAATAAAKTQGKHQQHHHSTPDTAAPADQPLPVPGVYTALSPHPPISTGTGTSTTSAFAEDAAAPPAAEPGRPASPVSFPLTGPLSGANSARTSYRSLLDTADAAQIDAAAAAAFAQQPAVPEDDVLPLLEGVPVPQQQPPRRPSAVEAVAPPPPAVAPSHHQQQQQQQDAAVYGVYDPSGAIDYLEQPSEQAAPAAATAAAATAAAEEEVEALSATADALGIPQATADDVAALAVGTAFVLSSAAASNSAVAAASADPAAAAELQEAAAVAADAADAAAAGLPATAALLLGSLTHQVDLALSTAPLPATIGTSPPPKTSPRVSQPRYPEPTTSATPTTVNNSNNMSTTTGTTTTTGGITDLRSALAGGATDGAVAHTVSPAAPTHTPAACPELAAAEWRDYNSLPRRYRNTVDGLRSLAAARYMEQHWDAARHLDVEVTWDAPPIYLQGREPMRVAVWLAKWAVAVEMQPAMVKYAELDSKRTALELFLTAALSPHRPWWLPATWLLPKTIPLQGTVKLRISKGPAADGSQDVVTCIDGAIHNAPKLPTLIRVLNAVALGYLPAATEPLWSPFVALLGDPSYRNRAEEHPSILTRAADTVAGAAASAADTAASTAARAATGAASAADRSAGAVSYGAERVAGDRGGVVGAVKGGVVAGVDAVKGAVQEVAGAVEGGVAAGAEYVKESAEAARRAVKGGR</sequence>
<evidence type="ECO:0000256" key="1">
    <source>
        <dbReference type="SAM" id="MobiDB-lite"/>
    </source>
</evidence>
<dbReference type="AlphaFoldDB" id="A0A2K3DRN0"/>
<accession>A0A2K3DRN0</accession>
<dbReference type="Proteomes" id="UP000006906">
    <property type="component" value="Chromosome 6"/>
</dbReference>
<feature type="compositionally biased region" description="Low complexity" evidence="1">
    <location>
        <begin position="62"/>
        <end position="91"/>
    </location>
</feature>
<name>A0A2K3DRN0_CHLRE</name>
<dbReference type="ExpressionAtlas" id="A0A2K3DRN0">
    <property type="expression patterns" value="baseline"/>
</dbReference>
<feature type="compositionally biased region" description="Basic and acidic residues" evidence="1">
    <location>
        <begin position="1"/>
        <end position="14"/>
    </location>
</feature>
<dbReference type="Gramene" id="PNW83196">
    <property type="protein sequence ID" value="PNW83196"/>
    <property type="gene ID" value="CHLRE_06g310650v5"/>
</dbReference>
<feature type="compositionally biased region" description="Low complexity" evidence="1">
    <location>
        <begin position="173"/>
        <end position="185"/>
    </location>
</feature>
<feature type="region of interest" description="Disordered" evidence="1">
    <location>
        <begin position="323"/>
        <end position="373"/>
    </location>
</feature>
<dbReference type="RefSeq" id="XP_042924495.1">
    <property type="nucleotide sequence ID" value="XM_043063789.1"/>
</dbReference>
<dbReference type="GeneID" id="5716796"/>
<proteinExistence type="predicted"/>
<feature type="region of interest" description="Disordered" evidence="1">
    <location>
        <begin position="147"/>
        <end position="185"/>
    </location>
</feature>
<dbReference type="KEGG" id="cre:CHLRE_06g310650v5"/>
<dbReference type="OrthoDB" id="532557at2759"/>
<dbReference type="InParanoid" id="A0A2K3DRN0"/>
<keyword evidence="3" id="KW-1185">Reference proteome</keyword>
<evidence type="ECO:0000313" key="3">
    <source>
        <dbReference type="Proteomes" id="UP000006906"/>
    </source>
</evidence>
<feature type="region of interest" description="Disordered" evidence="1">
    <location>
        <begin position="1"/>
        <end position="96"/>
    </location>
</feature>
<dbReference type="EMBL" id="CM008967">
    <property type="protein sequence ID" value="PNW83196.1"/>
    <property type="molecule type" value="Genomic_DNA"/>
</dbReference>
<evidence type="ECO:0000313" key="2">
    <source>
        <dbReference type="EMBL" id="PNW83196.1"/>
    </source>
</evidence>
<protein>
    <submittedName>
        <fullName evidence="2">Uncharacterized protein</fullName>
    </submittedName>
</protein>
<gene>
    <name evidence="2" type="ORF">CHLRE_06g310650v5</name>
</gene>
<reference evidence="2 3" key="1">
    <citation type="journal article" date="2007" name="Science">
        <title>The Chlamydomonas genome reveals the evolution of key animal and plant functions.</title>
        <authorList>
            <person name="Merchant S.S."/>
            <person name="Prochnik S.E."/>
            <person name="Vallon O."/>
            <person name="Harris E.H."/>
            <person name="Karpowicz S.J."/>
            <person name="Witman G.B."/>
            <person name="Terry A."/>
            <person name="Salamov A."/>
            <person name="Fritz-Laylin L.K."/>
            <person name="Marechal-Drouard L."/>
            <person name="Marshall W.F."/>
            <person name="Qu L.H."/>
            <person name="Nelson D.R."/>
            <person name="Sanderfoot A.A."/>
            <person name="Spalding M.H."/>
            <person name="Kapitonov V.V."/>
            <person name="Ren Q."/>
            <person name="Ferris P."/>
            <person name="Lindquist E."/>
            <person name="Shapiro H."/>
            <person name="Lucas S.M."/>
            <person name="Grimwood J."/>
            <person name="Schmutz J."/>
            <person name="Cardol P."/>
            <person name="Cerutti H."/>
            <person name="Chanfreau G."/>
            <person name="Chen C.L."/>
            <person name="Cognat V."/>
            <person name="Croft M.T."/>
            <person name="Dent R."/>
            <person name="Dutcher S."/>
            <person name="Fernandez E."/>
            <person name="Fukuzawa H."/>
            <person name="Gonzalez-Ballester D."/>
            <person name="Gonzalez-Halphen D."/>
            <person name="Hallmann A."/>
            <person name="Hanikenne M."/>
            <person name="Hippler M."/>
            <person name="Inwood W."/>
            <person name="Jabbari K."/>
            <person name="Kalanon M."/>
            <person name="Kuras R."/>
            <person name="Lefebvre P.A."/>
            <person name="Lemaire S.D."/>
            <person name="Lobanov A.V."/>
            <person name="Lohr M."/>
            <person name="Manuell A."/>
            <person name="Meier I."/>
            <person name="Mets L."/>
            <person name="Mittag M."/>
            <person name="Mittelmeier T."/>
            <person name="Moroney J.V."/>
            <person name="Moseley J."/>
            <person name="Napoli C."/>
            <person name="Nedelcu A.M."/>
            <person name="Niyogi K."/>
            <person name="Novoselov S.V."/>
            <person name="Paulsen I.T."/>
            <person name="Pazour G."/>
            <person name="Purton S."/>
            <person name="Ral J.P."/>
            <person name="Riano-Pachon D.M."/>
            <person name="Riekhof W."/>
            <person name="Rymarquis L."/>
            <person name="Schroda M."/>
            <person name="Stern D."/>
            <person name="Umen J."/>
            <person name="Willows R."/>
            <person name="Wilson N."/>
            <person name="Zimmer S.L."/>
            <person name="Allmer J."/>
            <person name="Balk J."/>
            <person name="Bisova K."/>
            <person name="Chen C.J."/>
            <person name="Elias M."/>
            <person name="Gendler K."/>
            <person name="Hauser C."/>
            <person name="Lamb M.R."/>
            <person name="Ledford H."/>
            <person name="Long J.C."/>
            <person name="Minagawa J."/>
            <person name="Page M.D."/>
            <person name="Pan J."/>
            <person name="Pootakham W."/>
            <person name="Roje S."/>
            <person name="Rose A."/>
            <person name="Stahlberg E."/>
            <person name="Terauchi A.M."/>
            <person name="Yang P."/>
            <person name="Ball S."/>
            <person name="Bowler C."/>
            <person name="Dieckmann C.L."/>
            <person name="Gladyshev V.N."/>
            <person name="Green P."/>
            <person name="Jorgensen R."/>
            <person name="Mayfield S."/>
            <person name="Mueller-Roeber B."/>
            <person name="Rajamani S."/>
            <person name="Sayre R.T."/>
            <person name="Brokstein P."/>
            <person name="Dubchak I."/>
            <person name="Goodstein D."/>
            <person name="Hornick L."/>
            <person name="Huang Y.W."/>
            <person name="Jhaveri J."/>
            <person name="Luo Y."/>
            <person name="Martinez D."/>
            <person name="Ngau W.C."/>
            <person name="Otillar B."/>
            <person name="Poliakov A."/>
            <person name="Porter A."/>
            <person name="Szajkowski L."/>
            <person name="Werner G."/>
            <person name="Zhou K."/>
            <person name="Grigoriev I.V."/>
            <person name="Rokhsar D.S."/>
            <person name="Grossman A.R."/>
        </authorList>
    </citation>
    <scope>NUCLEOTIDE SEQUENCE [LARGE SCALE GENOMIC DNA]</scope>
    <source>
        <strain evidence="3">CC-503</strain>
    </source>
</reference>
<organism evidence="2 3">
    <name type="scientific">Chlamydomonas reinhardtii</name>
    <name type="common">Chlamydomonas smithii</name>
    <dbReference type="NCBI Taxonomy" id="3055"/>
    <lineage>
        <taxon>Eukaryota</taxon>
        <taxon>Viridiplantae</taxon>
        <taxon>Chlorophyta</taxon>
        <taxon>core chlorophytes</taxon>
        <taxon>Chlorophyceae</taxon>
        <taxon>CS clade</taxon>
        <taxon>Chlamydomonadales</taxon>
        <taxon>Chlamydomonadaceae</taxon>
        <taxon>Chlamydomonas</taxon>
    </lineage>
</organism>
<feature type="compositionally biased region" description="Low complexity" evidence="1">
    <location>
        <begin position="351"/>
        <end position="373"/>
    </location>
</feature>